<proteinExistence type="predicted"/>
<evidence type="ECO:0000313" key="2">
    <source>
        <dbReference type="Proteomes" id="UP001310890"/>
    </source>
</evidence>
<dbReference type="AlphaFoldDB" id="A0AAN7TAT5"/>
<gene>
    <name evidence="1" type="ORF">LTR62_001672</name>
</gene>
<comment type="caution">
    <text evidence="1">The sequence shown here is derived from an EMBL/GenBank/DDBJ whole genome shotgun (WGS) entry which is preliminary data.</text>
</comment>
<sequence>MAGCETIVPSSSDDGVTGLSIAGVGLAGYDPLVAVLVYDACLVETWTGIDVGEEVVLELYPAAELADGEVLWERIVELEEVEELLLDVGSVEDVRDVTGELEVELPLLLLDETVELEVEVAAEGAVLDRDVVDKLEDSELLLLDGVGNGGAMDGEKVEVLAVLAVLDGDEPDELEELELLLPEGSGNGGAMDGEKVEVEGIEEEAEPPGAETLLGTELEDRLDVDDEVVELLITYG</sequence>
<reference evidence="1" key="1">
    <citation type="submission" date="2023-08" db="EMBL/GenBank/DDBJ databases">
        <title>Black Yeasts Isolated from many extreme environments.</title>
        <authorList>
            <person name="Coleine C."/>
            <person name="Stajich J.E."/>
            <person name="Selbmann L."/>
        </authorList>
    </citation>
    <scope>NUCLEOTIDE SEQUENCE</scope>
    <source>
        <strain evidence="1">CCFEE 5401</strain>
    </source>
</reference>
<organism evidence="1 2">
    <name type="scientific">Meristemomyces frigidus</name>
    <dbReference type="NCBI Taxonomy" id="1508187"/>
    <lineage>
        <taxon>Eukaryota</taxon>
        <taxon>Fungi</taxon>
        <taxon>Dikarya</taxon>
        <taxon>Ascomycota</taxon>
        <taxon>Pezizomycotina</taxon>
        <taxon>Dothideomycetes</taxon>
        <taxon>Dothideomycetidae</taxon>
        <taxon>Mycosphaerellales</taxon>
        <taxon>Teratosphaeriaceae</taxon>
        <taxon>Meristemomyces</taxon>
    </lineage>
</organism>
<protein>
    <submittedName>
        <fullName evidence="1">Uncharacterized protein</fullName>
    </submittedName>
</protein>
<name>A0AAN7TAT5_9PEZI</name>
<dbReference type="Proteomes" id="UP001310890">
    <property type="component" value="Unassembled WGS sequence"/>
</dbReference>
<evidence type="ECO:0000313" key="1">
    <source>
        <dbReference type="EMBL" id="KAK5107178.1"/>
    </source>
</evidence>
<dbReference type="EMBL" id="JAVRRL010000136">
    <property type="protein sequence ID" value="KAK5107178.1"/>
    <property type="molecule type" value="Genomic_DNA"/>
</dbReference>
<accession>A0AAN7TAT5</accession>